<evidence type="ECO:0000256" key="5">
    <source>
        <dbReference type="ARBA" id="ARBA00022801"/>
    </source>
</evidence>
<evidence type="ECO:0000256" key="8">
    <source>
        <dbReference type="ARBA" id="ARBA00022840"/>
    </source>
</evidence>
<feature type="binding site" evidence="12">
    <location>
        <position position="407"/>
    </location>
    <ligand>
        <name>Zn(2+)</name>
        <dbReference type="ChEBI" id="CHEBI:29105"/>
        <label>1</label>
    </ligand>
</feature>
<evidence type="ECO:0000256" key="7">
    <source>
        <dbReference type="ARBA" id="ARBA00022833"/>
    </source>
</evidence>
<dbReference type="PANTHER" id="PTHR30580">
    <property type="entry name" value="PRIMOSOMAL PROTEIN N"/>
    <property type="match status" value="1"/>
</dbReference>
<dbReference type="KEGG" id="ock:EXM22_07445"/>
<evidence type="ECO:0000313" key="16">
    <source>
        <dbReference type="Proteomes" id="UP000324209"/>
    </source>
</evidence>
<dbReference type="GO" id="GO:0008270">
    <property type="term" value="F:zinc ion binding"/>
    <property type="evidence" value="ECO:0007669"/>
    <property type="project" value="UniProtKB-UniRule"/>
</dbReference>
<dbReference type="GO" id="GO:0003677">
    <property type="term" value="F:DNA binding"/>
    <property type="evidence" value="ECO:0007669"/>
    <property type="project" value="UniProtKB-UniRule"/>
</dbReference>
<dbReference type="GO" id="GO:0006310">
    <property type="term" value="P:DNA recombination"/>
    <property type="evidence" value="ECO:0007669"/>
    <property type="project" value="InterPro"/>
</dbReference>
<evidence type="ECO:0000256" key="11">
    <source>
        <dbReference type="ARBA" id="ARBA00048988"/>
    </source>
</evidence>
<dbReference type="CDD" id="cd17929">
    <property type="entry name" value="DEXHc_priA"/>
    <property type="match status" value="1"/>
</dbReference>
<dbReference type="Gene3D" id="3.40.1440.60">
    <property type="entry name" value="PriA, 3(prime) DNA-binding domain"/>
    <property type="match status" value="1"/>
</dbReference>
<dbReference type="GO" id="GO:0006270">
    <property type="term" value="P:DNA replication initiation"/>
    <property type="evidence" value="ECO:0007669"/>
    <property type="project" value="TreeGrafter"/>
</dbReference>
<evidence type="ECO:0000256" key="2">
    <source>
        <dbReference type="ARBA" id="ARBA00022705"/>
    </source>
</evidence>
<dbReference type="Pfam" id="PF18319">
    <property type="entry name" value="Zn_ribbon_PriA"/>
    <property type="match status" value="1"/>
</dbReference>
<evidence type="ECO:0000256" key="6">
    <source>
        <dbReference type="ARBA" id="ARBA00022806"/>
    </source>
</evidence>
<evidence type="ECO:0000259" key="13">
    <source>
        <dbReference type="PROSITE" id="PS51192"/>
    </source>
</evidence>
<evidence type="ECO:0000259" key="14">
    <source>
        <dbReference type="PROSITE" id="PS51194"/>
    </source>
</evidence>
<dbReference type="Pfam" id="PF18074">
    <property type="entry name" value="PriA_C"/>
    <property type="match status" value="1"/>
</dbReference>
<dbReference type="Pfam" id="PF00271">
    <property type="entry name" value="Helicase_C"/>
    <property type="match status" value="1"/>
</dbReference>
<dbReference type="GO" id="GO:0005524">
    <property type="term" value="F:ATP binding"/>
    <property type="evidence" value="ECO:0007669"/>
    <property type="project" value="UniProtKB-UniRule"/>
</dbReference>
<dbReference type="PROSITE" id="PS51194">
    <property type="entry name" value="HELICASE_CTER"/>
    <property type="match status" value="1"/>
</dbReference>
<keyword evidence="5 12" id="KW-0378">Hydrolase</keyword>
<feature type="domain" description="Helicase ATP-binding" evidence="13">
    <location>
        <begin position="141"/>
        <end position="307"/>
    </location>
</feature>
<accession>A0A5C1QJR8</accession>
<dbReference type="InterPro" id="IPR011545">
    <property type="entry name" value="DEAD/DEAH_box_helicase_dom"/>
</dbReference>
<comment type="similarity">
    <text evidence="12">Belongs to the helicase family. PriA subfamily.</text>
</comment>
<comment type="cofactor">
    <cofactor evidence="12">
        <name>Zn(2+)</name>
        <dbReference type="ChEBI" id="CHEBI:29105"/>
    </cofactor>
    <text evidence="12">Binds 2 zinc ions per subunit.</text>
</comment>
<comment type="subunit">
    <text evidence="12">Component of the replication restart primosome.</text>
</comment>
<dbReference type="EMBL" id="CP036150">
    <property type="protein sequence ID" value="QEN07831.1"/>
    <property type="molecule type" value="Genomic_DNA"/>
</dbReference>
<dbReference type="NCBIfam" id="TIGR00595">
    <property type="entry name" value="priA"/>
    <property type="match status" value="1"/>
</dbReference>
<keyword evidence="7 12" id="KW-0862">Zinc</keyword>
<evidence type="ECO:0000256" key="1">
    <source>
        <dbReference type="ARBA" id="ARBA00022515"/>
    </source>
</evidence>
<dbReference type="Proteomes" id="UP000324209">
    <property type="component" value="Chromosome"/>
</dbReference>
<dbReference type="GO" id="GO:0043138">
    <property type="term" value="F:3'-5' DNA helicase activity"/>
    <property type="evidence" value="ECO:0007669"/>
    <property type="project" value="UniProtKB-EC"/>
</dbReference>
<dbReference type="HAMAP" id="MF_00983">
    <property type="entry name" value="PriA"/>
    <property type="match status" value="1"/>
</dbReference>
<feature type="binding site" evidence="12">
    <location>
        <position position="394"/>
    </location>
    <ligand>
        <name>Zn(2+)</name>
        <dbReference type="ChEBI" id="CHEBI:29105"/>
        <label>2</label>
    </ligand>
</feature>
<dbReference type="CDD" id="cd18804">
    <property type="entry name" value="SF2_C_priA"/>
    <property type="match status" value="1"/>
</dbReference>
<comment type="catalytic activity">
    <reaction evidence="12">
        <text>Couples ATP hydrolysis with the unwinding of duplex DNA by translocating in the 3'-5' direction.</text>
        <dbReference type="EC" id="5.6.2.4"/>
    </reaction>
</comment>
<keyword evidence="3 12" id="KW-0479">Metal-binding</keyword>
<dbReference type="SMART" id="SM00487">
    <property type="entry name" value="DEXDc"/>
    <property type="match status" value="1"/>
</dbReference>
<dbReference type="RefSeq" id="WP_149485911.1">
    <property type="nucleotide sequence ID" value="NZ_CP036150.1"/>
</dbReference>
<dbReference type="GO" id="GO:0006302">
    <property type="term" value="P:double-strand break repair"/>
    <property type="evidence" value="ECO:0007669"/>
    <property type="project" value="InterPro"/>
</dbReference>
<evidence type="ECO:0000256" key="9">
    <source>
        <dbReference type="ARBA" id="ARBA00023125"/>
    </source>
</evidence>
<keyword evidence="1 12" id="KW-0639">Primosome</keyword>
<evidence type="ECO:0000256" key="10">
    <source>
        <dbReference type="ARBA" id="ARBA00023235"/>
    </source>
</evidence>
<feature type="binding site" evidence="12">
    <location>
        <position position="373"/>
    </location>
    <ligand>
        <name>Zn(2+)</name>
        <dbReference type="ChEBI" id="CHEBI:29105"/>
        <label>2</label>
    </ligand>
</feature>
<dbReference type="InterPro" id="IPR040498">
    <property type="entry name" value="PriA_CRR"/>
</dbReference>
<dbReference type="GO" id="GO:0016887">
    <property type="term" value="F:ATP hydrolysis activity"/>
    <property type="evidence" value="ECO:0007669"/>
    <property type="project" value="RHEA"/>
</dbReference>
<dbReference type="EC" id="5.6.2.4" evidence="12"/>
<feature type="binding site" evidence="12">
    <location>
        <position position="391"/>
    </location>
    <ligand>
        <name>Zn(2+)</name>
        <dbReference type="ChEBI" id="CHEBI:29105"/>
        <label>2</label>
    </ligand>
</feature>
<dbReference type="SUPFAM" id="SSF52540">
    <property type="entry name" value="P-loop containing nucleoside triphosphate hydrolases"/>
    <property type="match status" value="1"/>
</dbReference>
<sequence>MAAEFIEVVFNLPLKSCFSYRLPEGEERKAADLIGCRVSAPFGRRNLNGWVISASDSLPEAVQEAKAVLRILDTQPLFGQDLLDLAGWISEFYLCSLGEALSVMLPGGKKEKNLPPLGLSPEDELHKRVVLSSEQEDALRQITQSSESYHYLYGITGSGKTEVFLRVAEEVLAQGKTVLFLVPEISLTHQMVDDLTGRFDKKPAVLHSHLTPSQKLTEWRRIQSGDATIVLGARSAVFAPLKNLGLIILDEEHETSYKSGSTPRYHGRQVAMKRCKMSGAKLLMGSATPSVESWAMMEQGVFQKRLLKERPAGGALPDIKILDLKKSKSLLSQELIRAMDRVLKEGKQVILFLNRRGHSYYFHCRSCGFEMKCRQCSIPLTYHKHRNRMICHYCGYQVKPLTLCPDCGSMDVGYAGFGTEQVEEQVAAIFPDSTLARLDTDSARKKGVLQETITQFRDGHIDILLGTQMVAKGLNFPGVKLVGIVLADTGLSLPDFRAAERSFSLIVQVAGRAGRYRNDGEVLVQTMRPDNPAIVYGCQGNIEAFYKFELNQRKEMGFPPFSRLIRIVYRGKDGRKVLEALEELTQLFRQAGLPDVMGPAECPLGVISGNHRYHTLIRSEDDFSGIHRITASLLSHSDVPRGIYREIDIDPVQLL</sequence>
<dbReference type="InterPro" id="IPR041236">
    <property type="entry name" value="PriA_C"/>
</dbReference>
<dbReference type="InterPro" id="IPR027417">
    <property type="entry name" value="P-loop_NTPase"/>
</dbReference>
<reference evidence="15 16" key="1">
    <citation type="submission" date="2019-02" db="EMBL/GenBank/DDBJ databases">
        <title>Complete Genome Sequence and Methylome Analysis of free living Spirochaetas.</title>
        <authorList>
            <person name="Fomenkov A."/>
            <person name="Dubinina G."/>
            <person name="Leshcheva N."/>
            <person name="Mikheeva N."/>
            <person name="Grabovich M."/>
            <person name="Vincze T."/>
            <person name="Roberts R.J."/>
        </authorList>
    </citation>
    <scope>NUCLEOTIDE SEQUENCE [LARGE SCALE GENOMIC DNA]</scope>
    <source>
        <strain evidence="15 16">K2</strain>
    </source>
</reference>
<dbReference type="InterPro" id="IPR014001">
    <property type="entry name" value="Helicase_ATP-bd"/>
</dbReference>
<keyword evidence="4 12" id="KW-0547">Nucleotide-binding</keyword>
<comment type="function">
    <text evidence="12">Initiates the restart of stalled replication forks, which reloads the replicative helicase on sites other than the origin of replication. Recognizes and binds to abandoned replication forks and remodels them to uncover a helicase loading site. Promotes assembly of the primosome at these replication forks.</text>
</comment>
<feature type="binding site" evidence="12">
    <location>
        <position position="364"/>
    </location>
    <ligand>
        <name>Zn(2+)</name>
        <dbReference type="ChEBI" id="CHEBI:29105"/>
        <label>1</label>
    </ligand>
</feature>
<dbReference type="GO" id="GO:0006269">
    <property type="term" value="P:DNA replication, synthesis of primer"/>
    <property type="evidence" value="ECO:0007669"/>
    <property type="project" value="UniProtKB-KW"/>
</dbReference>
<feature type="domain" description="Helicase C-terminal" evidence="14">
    <location>
        <begin position="334"/>
        <end position="556"/>
    </location>
</feature>
<dbReference type="PANTHER" id="PTHR30580:SF0">
    <property type="entry name" value="PRIMOSOMAL PROTEIN N"/>
    <property type="match status" value="1"/>
</dbReference>
<evidence type="ECO:0000313" key="15">
    <source>
        <dbReference type="EMBL" id="QEN07831.1"/>
    </source>
</evidence>
<proteinExistence type="inferred from homology"/>
<evidence type="ECO:0000256" key="3">
    <source>
        <dbReference type="ARBA" id="ARBA00022723"/>
    </source>
</evidence>
<dbReference type="InterPro" id="IPR041222">
    <property type="entry name" value="PriA_3primeBD"/>
</dbReference>
<organism evidence="15 16">
    <name type="scientific">Oceanispirochaeta crateris</name>
    <dbReference type="NCBI Taxonomy" id="2518645"/>
    <lineage>
        <taxon>Bacteria</taxon>
        <taxon>Pseudomonadati</taxon>
        <taxon>Spirochaetota</taxon>
        <taxon>Spirochaetia</taxon>
        <taxon>Spirochaetales</taxon>
        <taxon>Spirochaetaceae</taxon>
        <taxon>Oceanispirochaeta</taxon>
    </lineage>
</organism>
<dbReference type="PROSITE" id="PS51192">
    <property type="entry name" value="HELICASE_ATP_BIND_1"/>
    <property type="match status" value="1"/>
</dbReference>
<dbReference type="Gene3D" id="3.40.50.300">
    <property type="entry name" value="P-loop containing nucleotide triphosphate hydrolases"/>
    <property type="match status" value="2"/>
</dbReference>
<feature type="binding site" evidence="12">
    <location>
        <position position="367"/>
    </location>
    <ligand>
        <name>Zn(2+)</name>
        <dbReference type="ChEBI" id="CHEBI:29105"/>
        <label>1</label>
    </ligand>
</feature>
<keyword evidence="2 12" id="KW-0235">DNA replication</keyword>
<dbReference type="Pfam" id="PF17764">
    <property type="entry name" value="PriA_3primeBD"/>
    <property type="match status" value="1"/>
</dbReference>
<dbReference type="FunFam" id="3.40.1440.60:FF:000001">
    <property type="entry name" value="Primosomal protein N"/>
    <property type="match status" value="1"/>
</dbReference>
<keyword evidence="10 12" id="KW-0413">Isomerase</keyword>
<dbReference type="OrthoDB" id="9759544at2"/>
<comment type="catalytic activity">
    <reaction evidence="11 12">
        <text>ATP + H2O = ADP + phosphate + H(+)</text>
        <dbReference type="Rhea" id="RHEA:13065"/>
        <dbReference type="ChEBI" id="CHEBI:15377"/>
        <dbReference type="ChEBI" id="CHEBI:15378"/>
        <dbReference type="ChEBI" id="CHEBI:30616"/>
        <dbReference type="ChEBI" id="CHEBI:43474"/>
        <dbReference type="ChEBI" id="CHEBI:456216"/>
        <dbReference type="EC" id="5.6.2.4"/>
    </reaction>
</comment>
<evidence type="ECO:0000256" key="12">
    <source>
        <dbReference type="HAMAP-Rule" id="MF_00983"/>
    </source>
</evidence>
<name>A0A5C1QJR8_9SPIO</name>
<gene>
    <name evidence="12 15" type="primary">priA</name>
    <name evidence="15" type="ORF">EXM22_07445</name>
</gene>
<keyword evidence="8 12" id="KW-0067">ATP-binding</keyword>
<keyword evidence="9 12" id="KW-0238">DNA-binding</keyword>
<feature type="binding site" evidence="12">
    <location>
        <position position="376"/>
    </location>
    <ligand>
        <name>Zn(2+)</name>
        <dbReference type="ChEBI" id="CHEBI:29105"/>
        <label>2</label>
    </ligand>
</feature>
<dbReference type="InterPro" id="IPR005259">
    <property type="entry name" value="PriA"/>
</dbReference>
<dbReference type="InterPro" id="IPR001650">
    <property type="entry name" value="Helicase_C-like"/>
</dbReference>
<dbReference type="GO" id="GO:1990077">
    <property type="term" value="C:primosome complex"/>
    <property type="evidence" value="ECO:0007669"/>
    <property type="project" value="UniProtKB-UniRule"/>
</dbReference>
<protein>
    <recommendedName>
        <fullName evidence="12">Replication restart protein PriA</fullName>
    </recommendedName>
    <alternativeName>
        <fullName evidence="12">ATP-dependent DNA helicase PriA</fullName>
        <ecNumber evidence="12">5.6.2.4</ecNumber>
    </alternativeName>
    <alternativeName>
        <fullName evidence="12">DNA 3'-5' helicase PriA</fullName>
    </alternativeName>
</protein>
<dbReference type="FunFam" id="3.40.50.300:FF:000489">
    <property type="entry name" value="Primosome assembly protein PriA"/>
    <property type="match status" value="1"/>
</dbReference>
<keyword evidence="6 12" id="KW-0347">Helicase</keyword>
<evidence type="ECO:0000256" key="4">
    <source>
        <dbReference type="ARBA" id="ARBA00022741"/>
    </source>
</evidence>
<dbReference type="AlphaFoldDB" id="A0A5C1QJR8"/>
<feature type="binding site" evidence="12">
    <location>
        <position position="404"/>
    </location>
    <ligand>
        <name>Zn(2+)</name>
        <dbReference type="ChEBI" id="CHEBI:29105"/>
        <label>1</label>
    </ligand>
</feature>
<dbReference type="SMART" id="SM00490">
    <property type="entry name" value="HELICc"/>
    <property type="match status" value="1"/>
</dbReference>
<dbReference type="InterPro" id="IPR042115">
    <property type="entry name" value="PriA_3primeBD_sf"/>
</dbReference>
<dbReference type="Pfam" id="PF00270">
    <property type="entry name" value="DEAD"/>
    <property type="match status" value="1"/>
</dbReference>
<keyword evidence="16" id="KW-1185">Reference proteome</keyword>